<keyword evidence="3 7" id="KW-0378">Hydrolase</keyword>
<dbReference type="GO" id="GO:0016042">
    <property type="term" value="P:lipid catabolic process"/>
    <property type="evidence" value="ECO:0007669"/>
    <property type="project" value="UniProtKB-KW"/>
</dbReference>
<feature type="signal peptide" evidence="9">
    <location>
        <begin position="1"/>
        <end position="16"/>
    </location>
</feature>
<evidence type="ECO:0000256" key="3">
    <source>
        <dbReference type="ARBA" id="ARBA00022801"/>
    </source>
</evidence>
<dbReference type="EMBL" id="OU896710">
    <property type="protein sequence ID" value="CAH1164168.1"/>
    <property type="molecule type" value="Genomic_DNA"/>
</dbReference>
<accession>A0A9P0DK52</accession>
<dbReference type="AlphaFoldDB" id="A0A9P0DK52"/>
<evidence type="ECO:0000256" key="2">
    <source>
        <dbReference type="ARBA" id="ARBA00022729"/>
    </source>
</evidence>
<evidence type="ECO:0000259" key="10">
    <source>
        <dbReference type="Pfam" id="PF04083"/>
    </source>
</evidence>
<organism evidence="11 12">
    <name type="scientific">Phaedon cochleariae</name>
    <name type="common">Mustard beetle</name>
    <dbReference type="NCBI Taxonomy" id="80249"/>
    <lineage>
        <taxon>Eukaryota</taxon>
        <taxon>Metazoa</taxon>
        <taxon>Ecdysozoa</taxon>
        <taxon>Arthropoda</taxon>
        <taxon>Hexapoda</taxon>
        <taxon>Insecta</taxon>
        <taxon>Pterygota</taxon>
        <taxon>Neoptera</taxon>
        <taxon>Endopterygota</taxon>
        <taxon>Coleoptera</taxon>
        <taxon>Polyphaga</taxon>
        <taxon>Cucujiformia</taxon>
        <taxon>Chrysomeloidea</taxon>
        <taxon>Chrysomelidae</taxon>
        <taxon>Chrysomelinae</taxon>
        <taxon>Chrysomelini</taxon>
        <taxon>Phaedon</taxon>
    </lineage>
</organism>
<sequence>MSRFHILLFFLCAAAARDTEYERPVEETVRREGYPLEIHNVTTEDGYILTLHRIPHGKTNTTTSGKVVLLVHALLCSSSFWLLFPGKSLGYILADAGYDVWLINTRGNSYSRRHTSLNPDKDEAFWDFSWHEVGVYDLPATIDHMLEKTNVSSVYFCGHSQGTTAFYVLTSIRPEYNSKVRVQVSLGPTAFLSNSISPVVRIASLLGHTGFYSRLLLLDSGLGEFLSRYSWVSVLGKAVCRGTLMEIVCETVIFVLIGFNDFEISPSSMPVIIGQAPAGASTRQETHYVQLARSGNFRQYDYGADRNLQVYDRITPPDYNLSMITVPGYSVHGSNDWIADVKDVEKLHSLLGNPKERYLVSDPPYNHLDYLCGRSAARIINTKILEYFEEY</sequence>
<evidence type="ECO:0000313" key="12">
    <source>
        <dbReference type="Proteomes" id="UP001153737"/>
    </source>
</evidence>
<dbReference type="InterPro" id="IPR006693">
    <property type="entry name" value="AB_hydrolase_lipase"/>
</dbReference>
<dbReference type="PIRSF" id="PIRSF000862">
    <property type="entry name" value="Steryl_ester_lip"/>
    <property type="match status" value="1"/>
</dbReference>
<dbReference type="InterPro" id="IPR029058">
    <property type="entry name" value="AB_hydrolase_fold"/>
</dbReference>
<dbReference type="FunFam" id="3.40.50.1820:FF:000057">
    <property type="entry name" value="Lipase"/>
    <property type="match status" value="1"/>
</dbReference>
<keyword evidence="5" id="KW-0443">Lipid metabolism</keyword>
<name>A0A9P0DK52_PHACE</name>
<reference evidence="11" key="2">
    <citation type="submission" date="2022-10" db="EMBL/GenBank/DDBJ databases">
        <authorList>
            <consortium name="ENA_rothamsted_submissions"/>
            <consortium name="culmorum"/>
            <person name="King R."/>
        </authorList>
    </citation>
    <scope>NUCLEOTIDE SEQUENCE</scope>
</reference>
<reference evidence="11" key="1">
    <citation type="submission" date="2022-01" db="EMBL/GenBank/DDBJ databases">
        <authorList>
            <person name="King R."/>
        </authorList>
    </citation>
    <scope>NUCLEOTIDE SEQUENCE</scope>
</reference>
<feature type="active site" description="Charge relay system" evidence="8">
    <location>
        <position position="336"/>
    </location>
</feature>
<dbReference type="Gene3D" id="3.40.50.1820">
    <property type="entry name" value="alpha/beta hydrolase"/>
    <property type="match status" value="1"/>
</dbReference>
<feature type="domain" description="Partial AB-hydrolase lipase" evidence="10">
    <location>
        <begin position="25"/>
        <end position="82"/>
    </location>
</feature>
<keyword evidence="6" id="KW-0325">Glycoprotein</keyword>
<dbReference type="Pfam" id="PF04083">
    <property type="entry name" value="Abhydro_lipase"/>
    <property type="match status" value="1"/>
</dbReference>
<dbReference type="SUPFAM" id="SSF53474">
    <property type="entry name" value="alpha/beta-Hydrolases"/>
    <property type="match status" value="1"/>
</dbReference>
<dbReference type="InterPro" id="IPR025483">
    <property type="entry name" value="Lipase_euk"/>
</dbReference>
<proteinExistence type="inferred from homology"/>
<gene>
    <name evidence="11" type="ORF">PHAECO_LOCUS7875</name>
</gene>
<feature type="active site" description="Nucleophile" evidence="8">
    <location>
        <position position="160"/>
    </location>
</feature>
<protein>
    <recommendedName>
        <fullName evidence="7">Lipase</fullName>
    </recommendedName>
</protein>
<dbReference type="Proteomes" id="UP001153737">
    <property type="component" value="Chromosome 4"/>
</dbReference>
<evidence type="ECO:0000313" key="11">
    <source>
        <dbReference type="EMBL" id="CAH1164168.1"/>
    </source>
</evidence>
<keyword evidence="4 7" id="KW-0442">Lipid degradation</keyword>
<dbReference type="PANTHER" id="PTHR11005">
    <property type="entry name" value="LYSOSOMAL ACID LIPASE-RELATED"/>
    <property type="match status" value="1"/>
</dbReference>
<evidence type="ECO:0000256" key="1">
    <source>
        <dbReference type="ARBA" id="ARBA00010701"/>
    </source>
</evidence>
<keyword evidence="12" id="KW-1185">Reference proteome</keyword>
<dbReference type="GO" id="GO:0016788">
    <property type="term" value="F:hydrolase activity, acting on ester bonds"/>
    <property type="evidence" value="ECO:0007669"/>
    <property type="project" value="InterPro"/>
</dbReference>
<evidence type="ECO:0000256" key="7">
    <source>
        <dbReference type="PIRNR" id="PIRNR000862"/>
    </source>
</evidence>
<feature type="chain" id="PRO_5040268592" description="Lipase" evidence="9">
    <location>
        <begin position="17"/>
        <end position="391"/>
    </location>
</feature>
<evidence type="ECO:0000256" key="4">
    <source>
        <dbReference type="ARBA" id="ARBA00022963"/>
    </source>
</evidence>
<keyword evidence="2 9" id="KW-0732">Signal</keyword>
<comment type="similarity">
    <text evidence="1 7">Belongs to the AB hydrolase superfamily. Lipase family.</text>
</comment>
<feature type="active site" description="Charge relay system" evidence="8">
    <location>
        <position position="367"/>
    </location>
</feature>
<evidence type="ECO:0000256" key="5">
    <source>
        <dbReference type="ARBA" id="ARBA00023098"/>
    </source>
</evidence>
<evidence type="ECO:0000256" key="8">
    <source>
        <dbReference type="PIRSR" id="PIRSR000862-1"/>
    </source>
</evidence>
<dbReference type="OrthoDB" id="9974421at2759"/>
<evidence type="ECO:0000256" key="9">
    <source>
        <dbReference type="SAM" id="SignalP"/>
    </source>
</evidence>
<evidence type="ECO:0000256" key="6">
    <source>
        <dbReference type="ARBA" id="ARBA00023180"/>
    </source>
</evidence>